<dbReference type="EMBL" id="CP001365">
    <property type="protein sequence ID" value="ACM56004.1"/>
    <property type="molecule type" value="Genomic_DNA"/>
</dbReference>
<evidence type="ECO:0000256" key="1">
    <source>
        <dbReference type="SAM" id="Phobius"/>
    </source>
</evidence>
<keyword evidence="1" id="KW-0812">Transmembrane</keyword>
<feature type="transmembrane region" description="Helical" evidence="1">
    <location>
        <begin position="200"/>
        <end position="221"/>
    </location>
</feature>
<dbReference type="Proteomes" id="UP000000740">
    <property type="component" value="Chromosome 1"/>
</dbReference>
<dbReference type="AlphaFoldDB" id="B9LST9"/>
<dbReference type="HOGENOM" id="CLU_1113842_0_0_2"/>
<gene>
    <name evidence="2" type="ordered locus">Hlac_0401</name>
</gene>
<proteinExistence type="predicted"/>
<evidence type="ECO:0000313" key="3">
    <source>
        <dbReference type="Proteomes" id="UP000000740"/>
    </source>
</evidence>
<organism evidence="2 3">
    <name type="scientific">Halorubrum lacusprofundi (strain ATCC 49239 / DSM 5036 / JCM 8891 / ACAM 34)</name>
    <dbReference type="NCBI Taxonomy" id="416348"/>
    <lineage>
        <taxon>Archaea</taxon>
        <taxon>Methanobacteriati</taxon>
        <taxon>Methanobacteriota</taxon>
        <taxon>Stenosarchaea group</taxon>
        <taxon>Halobacteria</taxon>
        <taxon>Halobacteriales</taxon>
        <taxon>Haloferacaceae</taxon>
        <taxon>Halorubrum</taxon>
    </lineage>
</organism>
<dbReference type="KEGG" id="hla:Hlac_0401"/>
<feature type="transmembrane region" description="Helical" evidence="1">
    <location>
        <begin position="25"/>
        <end position="45"/>
    </location>
</feature>
<keyword evidence="1" id="KW-1133">Transmembrane helix</keyword>
<keyword evidence="1" id="KW-0472">Membrane</keyword>
<dbReference type="RefSeq" id="WP_012659642.1">
    <property type="nucleotide sequence ID" value="NC_012029.1"/>
</dbReference>
<dbReference type="eggNOG" id="arCOG09144">
    <property type="taxonomic scope" value="Archaea"/>
</dbReference>
<dbReference type="Pfam" id="PF24363">
    <property type="entry name" value="DUF7519"/>
    <property type="match status" value="1"/>
</dbReference>
<accession>B9LST9</accession>
<feature type="transmembrane region" description="Helical" evidence="1">
    <location>
        <begin position="52"/>
        <end position="70"/>
    </location>
</feature>
<sequence>MTASDATGPATVPDGATARFVRRPAITSSVVALAAGGVAVALVADTALQREILRLAVGGALAFGIGARLVRHGGTALRALGALIALGGGLVVLVAVGQAATQSPQVTHRVELLPGIVGMWTLSAALAPVRFRWSRALIDLGAGFVFLGVLVTGVTQGVGTTALLLAALATIVARDAAENAVSVGGQIGGQRGARTVRAELAHVGVAASVGAGAVVVVLGVARLDIDGLPFGALVALIVGSVVLVLGSNR</sequence>
<feature type="transmembrane region" description="Helical" evidence="1">
    <location>
        <begin position="76"/>
        <end position="100"/>
    </location>
</feature>
<evidence type="ECO:0000313" key="2">
    <source>
        <dbReference type="EMBL" id="ACM56004.1"/>
    </source>
</evidence>
<name>B9LST9_HALLT</name>
<dbReference type="InterPro" id="IPR055941">
    <property type="entry name" value="DUF7519"/>
</dbReference>
<feature type="transmembrane region" description="Helical" evidence="1">
    <location>
        <begin position="112"/>
        <end position="131"/>
    </location>
</feature>
<dbReference type="GeneID" id="7401018"/>
<keyword evidence="3" id="KW-1185">Reference proteome</keyword>
<feature type="transmembrane region" description="Helical" evidence="1">
    <location>
        <begin position="227"/>
        <end position="246"/>
    </location>
</feature>
<reference evidence="2 3" key="1">
    <citation type="journal article" date="2016" name="Stand. Genomic Sci.">
        <title>Complete genome sequence of the Antarctic Halorubrum lacusprofundi type strain ACAM 34.</title>
        <authorList>
            <person name="Anderson I.J."/>
            <person name="DasSarma P."/>
            <person name="Lucas S."/>
            <person name="Copeland A."/>
            <person name="Lapidus A."/>
            <person name="Del Rio T.G."/>
            <person name="Tice H."/>
            <person name="Dalin E."/>
            <person name="Bruce D.C."/>
            <person name="Goodwin L."/>
            <person name="Pitluck S."/>
            <person name="Sims D."/>
            <person name="Brettin T.S."/>
            <person name="Detter J.C."/>
            <person name="Han C.S."/>
            <person name="Larimer F."/>
            <person name="Hauser L."/>
            <person name="Land M."/>
            <person name="Ivanova N."/>
            <person name="Richardson P."/>
            <person name="Cavicchioli R."/>
            <person name="DasSarma S."/>
            <person name="Woese C.R."/>
            <person name="Kyrpides N.C."/>
        </authorList>
    </citation>
    <scope>NUCLEOTIDE SEQUENCE [LARGE SCALE GENOMIC DNA]</scope>
    <source>
        <strain evidence="3">ATCC 49239 / DSM 5036 / JCM 8891 / ACAM 34</strain>
    </source>
</reference>
<protein>
    <submittedName>
        <fullName evidence="2">Uncharacterized protein</fullName>
    </submittedName>
</protein>
<feature type="transmembrane region" description="Helical" evidence="1">
    <location>
        <begin position="143"/>
        <end position="168"/>
    </location>
</feature>